<reference evidence="2" key="1">
    <citation type="submission" date="2021-01" db="EMBL/GenBank/DDBJ databases">
        <authorList>
            <person name="Corre E."/>
            <person name="Pelletier E."/>
            <person name="Niang G."/>
            <person name="Scheremetjew M."/>
            <person name="Finn R."/>
            <person name="Kale V."/>
            <person name="Holt S."/>
            <person name="Cochrane G."/>
            <person name="Meng A."/>
            <person name="Brown T."/>
            <person name="Cohen L."/>
        </authorList>
    </citation>
    <scope>NUCLEOTIDE SEQUENCE</scope>
    <source>
        <strain evidence="2">DIVA3 518/3/11/1/6</strain>
    </source>
</reference>
<accession>A0A7S4M4S8</accession>
<protein>
    <submittedName>
        <fullName evidence="2">Uncharacterized protein</fullName>
    </submittedName>
</protein>
<dbReference type="EMBL" id="HBKP01001815">
    <property type="protein sequence ID" value="CAE2201324.1"/>
    <property type="molecule type" value="Transcribed_RNA"/>
</dbReference>
<organism evidence="2">
    <name type="scientific">Vannella robusta</name>
    <dbReference type="NCBI Taxonomy" id="1487602"/>
    <lineage>
        <taxon>Eukaryota</taxon>
        <taxon>Amoebozoa</taxon>
        <taxon>Discosea</taxon>
        <taxon>Flabellinia</taxon>
        <taxon>Vannellidae</taxon>
        <taxon>Vannella</taxon>
    </lineage>
</organism>
<evidence type="ECO:0000256" key="1">
    <source>
        <dbReference type="SAM" id="Phobius"/>
    </source>
</evidence>
<evidence type="ECO:0000313" key="2">
    <source>
        <dbReference type="EMBL" id="CAE2201324.1"/>
    </source>
</evidence>
<keyword evidence="1" id="KW-1133">Transmembrane helix</keyword>
<proteinExistence type="predicted"/>
<keyword evidence="1" id="KW-0812">Transmembrane</keyword>
<keyword evidence="1" id="KW-0472">Membrane</keyword>
<sequence length="116" mass="12406">MFGFLCGSMAKGIDLEGVNVLMNVCFKVSIVVILAILTLLACIMVNRLTGFDLPVVILESNPTANSIQCPEGTNPFFASSYVCEAAILGSQCNFSDCYDQEDPVSVANICVCHKTS</sequence>
<feature type="transmembrane region" description="Helical" evidence="1">
    <location>
        <begin position="20"/>
        <end position="43"/>
    </location>
</feature>
<name>A0A7S4M4S8_9EUKA</name>
<gene>
    <name evidence="2" type="ORF">VSP0166_LOCUS1319</name>
</gene>
<dbReference type="AlphaFoldDB" id="A0A7S4M4S8"/>